<dbReference type="CDD" id="cd14729">
    <property type="entry name" value="RtxA-like"/>
    <property type="match status" value="1"/>
</dbReference>
<reference evidence="2 3" key="1">
    <citation type="submission" date="2015-10" db="EMBL/GenBank/DDBJ databases">
        <title>Pseudomonas helleri sp. nov. and Pseudomonas weihenstephanensis sp. nov., isolated from raw cows milk.</title>
        <authorList>
            <person name="Von Neubeck M."/>
            <person name="Huptas C."/>
            <person name="Wenning M."/>
            <person name="Scherer S."/>
        </authorList>
    </citation>
    <scope>NUCLEOTIDE SEQUENCE [LARGE SCALE GENOMIC DNA]</scope>
    <source>
        <strain evidence="2 3">BSTT44</strain>
    </source>
</reference>
<name>A0A0N8VRW2_9PSED</name>
<keyword evidence="3" id="KW-1185">Reference proteome</keyword>
<dbReference type="SUPFAM" id="SSF159501">
    <property type="entry name" value="EreA/ChaN-like"/>
    <property type="match status" value="1"/>
</dbReference>
<dbReference type="OrthoDB" id="5653126at2"/>
<feature type="domain" description="Dermonecrotic toxin N-terminal" evidence="1">
    <location>
        <begin position="426"/>
        <end position="675"/>
    </location>
</feature>
<organism evidence="2 3">
    <name type="scientific">Pseudomonas endophytica</name>
    <dbReference type="NCBI Taxonomy" id="1563157"/>
    <lineage>
        <taxon>Bacteria</taxon>
        <taxon>Pseudomonadati</taxon>
        <taxon>Pseudomonadota</taxon>
        <taxon>Gammaproteobacteria</taxon>
        <taxon>Pseudomonadales</taxon>
        <taxon>Pseudomonadaceae</taxon>
        <taxon>Pseudomonas</taxon>
    </lineage>
</organism>
<dbReference type="EMBL" id="LLWH01000231">
    <property type="protein sequence ID" value="KQB51636.1"/>
    <property type="molecule type" value="Genomic_DNA"/>
</dbReference>
<dbReference type="Proteomes" id="UP000050342">
    <property type="component" value="Unassembled WGS sequence"/>
</dbReference>
<dbReference type="STRING" id="1563157.AQS70_04895"/>
<dbReference type="Gene3D" id="3.40.50.11550">
    <property type="match status" value="1"/>
</dbReference>
<dbReference type="InterPro" id="IPR046673">
    <property type="entry name" value="ToxA_N"/>
</dbReference>
<evidence type="ECO:0000313" key="3">
    <source>
        <dbReference type="Proteomes" id="UP000050342"/>
    </source>
</evidence>
<comment type="caution">
    <text evidence="2">The sequence shown here is derived from an EMBL/GenBank/DDBJ whole genome shotgun (WGS) entry which is preliminary data.</text>
</comment>
<evidence type="ECO:0000259" key="1">
    <source>
        <dbReference type="Pfam" id="PF20178"/>
    </source>
</evidence>
<accession>A0A0N8VRW2</accession>
<proteinExistence type="predicted"/>
<sequence length="1426" mass="159419">MPLHLDHLKRAEAEQQLLLQALPDLPGTLDQQLRKTFPKLAQGSCTDDMFITCLDEAQVGQTPMIISRTLSDVFEEYFESRLLPTFDERSVAIVNTPYSLNEADRIQGITIPLFEKFLEHTAQHLEVIYKHQVLSFWDASDEQNLTPSPRNWFTEHFRTCVSNEADVRRQDNTLSAAAYSMVSQLTANPSGTLNTYRVVLKGAISALDSEMSGLFIIAHPDSVALATTSPRFNHLVQTPDADSGSAKAQQPVVLFMPGSGLEVFTTFDALNQELNERFKDDLQRKALLDLMPAAHHSRAADMQGFGYEVITGSVFSDRISSIIEKQQSDITHAWRGIRQASLDRDLDAIGIRIDRMLGQSLLVQPAQILKARYTRLIESSLPAWLTDASEPEKTQWRLAMEAFKNAASDAHVPGEIALNLIGQRSQLLTFAKDALKKQVKADLNIEINPDRLMISTTEAISTGPVIYPFATSGYAAANSLHRTGPTLSYRETRRSLSAVALDNVGKLDLTFALTARVLGENNQTHPTLAPAYVKALVRQLDVGRLFQTHLRHTLLESPAAQWRKERYVALKTALLRLDLVEGTLSKQLTPHTAAWIKALLDRPVHSDERLVDGKKIYVSQLLLKNRPLPGVFVISQQLSTTRVCYTPQAPDNIWFREFTDLESLGTALAHTTLHPYIMQRVTEINRSYIGPLLKTGSIASQLSHLLSIKDHFLEQSYQIEALFATRNANEQSTTTQESNVATVIETLDTLLDLVSFVLPFKIMLPVAILRFLYSINLGLDALSRDEQQEALLHFMGSITHLTDGASDFAGSAVFAKSIRQRPPHPALTLTHLQPSSRTTNGMTLRTGERYQAGIYEFTPAGSSEPLQYVKGTDGHLYRTHYDTLDNRWLIVDERQPDANHGYPVRSLGAGDWELDLQVNRGSKPTAIEALIEASAVTDVSLSGIAADKNGIFTVNHRTYIQQDSCTFQVHFDWSGRHWRLNTQGRLAQGSDTHHAVRRHFSDTYWEVKRFNAGGESSWQPLTTILPASKTSGSPTFSGHDLRDEHKQAIAHLNNRYRGLETVSPASAKFNVELAAFNAQRIALHEEAKAFLKIFTPMARPPLPDFLATITPPDMLKKIFKDFKGMVIGEVHSAIGSKQFLIIHMEELAKIHVKTLYMEHLQTDFHQADLDDFFNSGKMSDSLNDFLHKLDYSHNTYPGGSYTFRNVVLEAQKRGIRIKAIDCAASYLSKGLAQVDGLQPRLERFSWFSTRVIQANQTKNGNQNWVALVGSTHSNTFKGIPGIAEIENALGVRIDDVAPGTGRGWSRDKGIVTANASNKSENYMLRTDLNLTMEVPASRYILKSYTPVQLNTLLKTPGLYVFDNYLPQGPTLIHRAPDQTLVHTVLQLDGSKIYLDIPSLPGLHQQRFDDIPVLMERLTSLNMRLAH</sequence>
<evidence type="ECO:0000313" key="2">
    <source>
        <dbReference type="EMBL" id="KQB51636.1"/>
    </source>
</evidence>
<dbReference type="Pfam" id="PF20178">
    <property type="entry name" value="ToxA_N"/>
    <property type="match status" value="1"/>
</dbReference>
<gene>
    <name evidence="2" type="ORF">AQS70_04895</name>
</gene>
<protein>
    <recommendedName>
        <fullName evidence="1">Dermonecrotic toxin N-terminal domain-containing protein</fullName>
    </recommendedName>
</protein>
<dbReference type="RefSeq" id="WP_055104878.1">
    <property type="nucleotide sequence ID" value="NZ_LLWH01000231.1"/>
</dbReference>